<evidence type="ECO:0000313" key="1">
    <source>
        <dbReference type="EMBL" id="KAF2240467.1"/>
    </source>
</evidence>
<evidence type="ECO:0000313" key="2">
    <source>
        <dbReference type="Proteomes" id="UP000800094"/>
    </source>
</evidence>
<sequence>MDDRKRFLMLIRKATAGRAAGTTGSGVVLDGEEAEVAETGIGATVVDCGMGGHACGVGCARCGC</sequence>
<gene>
    <name evidence="1" type="ORF">BU26DRAFT_525931</name>
</gene>
<dbReference type="Proteomes" id="UP000800094">
    <property type="component" value="Unassembled WGS sequence"/>
</dbReference>
<dbReference type="RefSeq" id="XP_033675471.1">
    <property type="nucleotide sequence ID" value="XM_033830622.1"/>
</dbReference>
<organism evidence="1 2">
    <name type="scientific">Trematosphaeria pertusa</name>
    <dbReference type="NCBI Taxonomy" id="390896"/>
    <lineage>
        <taxon>Eukaryota</taxon>
        <taxon>Fungi</taxon>
        <taxon>Dikarya</taxon>
        <taxon>Ascomycota</taxon>
        <taxon>Pezizomycotina</taxon>
        <taxon>Dothideomycetes</taxon>
        <taxon>Pleosporomycetidae</taxon>
        <taxon>Pleosporales</taxon>
        <taxon>Massarineae</taxon>
        <taxon>Trematosphaeriaceae</taxon>
        <taxon>Trematosphaeria</taxon>
    </lineage>
</organism>
<dbReference type="GeneID" id="54583952"/>
<name>A0A6A6HR44_9PLEO</name>
<accession>A0A6A6HR44</accession>
<reference evidence="1" key="1">
    <citation type="journal article" date="2020" name="Stud. Mycol.">
        <title>101 Dothideomycetes genomes: a test case for predicting lifestyles and emergence of pathogens.</title>
        <authorList>
            <person name="Haridas S."/>
            <person name="Albert R."/>
            <person name="Binder M."/>
            <person name="Bloem J."/>
            <person name="Labutti K."/>
            <person name="Salamov A."/>
            <person name="Andreopoulos B."/>
            <person name="Baker S."/>
            <person name="Barry K."/>
            <person name="Bills G."/>
            <person name="Bluhm B."/>
            <person name="Cannon C."/>
            <person name="Castanera R."/>
            <person name="Culley D."/>
            <person name="Daum C."/>
            <person name="Ezra D."/>
            <person name="Gonzalez J."/>
            <person name="Henrissat B."/>
            <person name="Kuo A."/>
            <person name="Liang C."/>
            <person name="Lipzen A."/>
            <person name="Lutzoni F."/>
            <person name="Magnuson J."/>
            <person name="Mondo S."/>
            <person name="Nolan M."/>
            <person name="Ohm R."/>
            <person name="Pangilinan J."/>
            <person name="Park H.-J."/>
            <person name="Ramirez L."/>
            <person name="Alfaro M."/>
            <person name="Sun H."/>
            <person name="Tritt A."/>
            <person name="Yoshinaga Y."/>
            <person name="Zwiers L.-H."/>
            <person name="Turgeon B."/>
            <person name="Goodwin S."/>
            <person name="Spatafora J."/>
            <person name="Crous P."/>
            <person name="Grigoriev I."/>
        </authorList>
    </citation>
    <scope>NUCLEOTIDE SEQUENCE</scope>
    <source>
        <strain evidence="1">CBS 122368</strain>
    </source>
</reference>
<keyword evidence="2" id="KW-1185">Reference proteome</keyword>
<dbReference type="EMBL" id="ML987217">
    <property type="protein sequence ID" value="KAF2240467.1"/>
    <property type="molecule type" value="Genomic_DNA"/>
</dbReference>
<protein>
    <submittedName>
        <fullName evidence="1">Uncharacterized protein</fullName>
    </submittedName>
</protein>
<dbReference type="AlphaFoldDB" id="A0A6A6HR44"/>
<proteinExistence type="predicted"/>